<feature type="compositionally biased region" description="Low complexity" evidence="1">
    <location>
        <begin position="724"/>
        <end position="735"/>
    </location>
</feature>
<evidence type="ECO:0000313" key="3">
    <source>
        <dbReference type="EMBL" id="EIJ41003.1"/>
    </source>
</evidence>
<name>I3CBL0_9GAMM</name>
<dbReference type="Proteomes" id="UP000005744">
    <property type="component" value="Unassembled WGS sequence"/>
</dbReference>
<gene>
    <name evidence="3" type="ORF">BegalDRAFT_0079</name>
</gene>
<dbReference type="OrthoDB" id="5559045at2"/>
<dbReference type="STRING" id="395493.BegalDRAFT_0079"/>
<sequence length="773" mass="87604">MRNSTYIQSTYLAQDTLRLIGRYGQVTIFQQYSSLADRKTQTQKETNPFRGLSTFYAQNNAQFFGRESLLDKLWERLLSFYGEDVNPLTLRVLPIIGPSGVGKSSLIQAGLLPQLVNQRYLPFRRVWTAVMKPSVHPLKNLASALAGLYQCVTTERIDKNTQFFQQLQHKQGLSKLLQTFPEAATSPVFLVVEQLEELYTHCQDESERNLFIDNLLMAAADPQLSFTLVLTLRTDFLAMTQHHHLLYQTLATQSILVPMLTKSQLLQVINEPLAGSSTQWNVATVEELIQQTRHHAESLPLLQFTLYRLWHYKQQGMSEIQALKLLGNTLQDSVSAEAERLYQSLSNREKSTARAVFLKLLIIDEQGVYPRRVSQESLINLTDTSATVEAVLTAFTQTESRLLTVNKAHGHTFVELTHAILLTHWARLVRWISASQRDVFFQHRFAEAVKQWDKEKRTASLLWRSTDLALLRQYYARASHEFSTIQEAFFIESDQRQRYFSRLKRWFFASLAVLSLSALLGIYEKGKTIEEVENQLSLAWENVELAQAERDKAIAAEQKAKAAHNYSFFPDNIYAPQTGLLLAGSETAQPVIDPTTDNWLSDEQLMQARLKTVASVALELPSPPKNSIEKNYVPTTTPIIVLETGETIDPLKEFPTDKSYIIVHADETKKTAKPETTRPKKPKLRIVPKPVNKPIVTLASEEADLFGAPVHYQTISPSKAESHQTSAPQTATTASNIRQKPIKQMTVSSNTDTNVVKNKPSLTVPKNKEGFLF</sequence>
<dbReference type="eggNOG" id="COG1672">
    <property type="taxonomic scope" value="Bacteria"/>
</dbReference>
<dbReference type="InterPro" id="IPR027417">
    <property type="entry name" value="P-loop_NTPase"/>
</dbReference>
<evidence type="ECO:0000259" key="2">
    <source>
        <dbReference type="Pfam" id="PF20703"/>
    </source>
</evidence>
<proteinExistence type="predicted"/>
<dbReference type="Gene3D" id="3.40.50.300">
    <property type="entry name" value="P-loop containing nucleotide triphosphate hydrolases"/>
    <property type="match status" value="1"/>
</dbReference>
<dbReference type="InterPro" id="IPR049052">
    <property type="entry name" value="nSTAND1"/>
</dbReference>
<organism evidence="3 4">
    <name type="scientific">Beggiatoa alba B18LD</name>
    <dbReference type="NCBI Taxonomy" id="395493"/>
    <lineage>
        <taxon>Bacteria</taxon>
        <taxon>Pseudomonadati</taxon>
        <taxon>Pseudomonadota</taxon>
        <taxon>Gammaproteobacteria</taxon>
        <taxon>Thiotrichales</taxon>
        <taxon>Thiotrichaceae</taxon>
        <taxon>Beggiatoa</taxon>
    </lineage>
</organism>
<dbReference type="SUPFAM" id="SSF52540">
    <property type="entry name" value="P-loop containing nucleoside triphosphate hydrolases"/>
    <property type="match status" value="1"/>
</dbReference>
<keyword evidence="4" id="KW-1185">Reference proteome</keyword>
<accession>I3CBL0</accession>
<dbReference type="Pfam" id="PF20703">
    <property type="entry name" value="nSTAND1"/>
    <property type="match status" value="1"/>
</dbReference>
<evidence type="ECO:0000256" key="1">
    <source>
        <dbReference type="SAM" id="MobiDB-lite"/>
    </source>
</evidence>
<feature type="compositionally biased region" description="Polar residues" evidence="1">
    <location>
        <begin position="745"/>
        <end position="756"/>
    </location>
</feature>
<reference evidence="3 4" key="1">
    <citation type="submission" date="2011-11" db="EMBL/GenBank/DDBJ databases">
        <title>Improved High-Quality Draft sequence of Beggiatoa alba B18lD.</title>
        <authorList>
            <consortium name="US DOE Joint Genome Institute"/>
            <person name="Lucas S."/>
            <person name="Han J."/>
            <person name="Lapidus A."/>
            <person name="Cheng J.-F."/>
            <person name="Goodwin L."/>
            <person name="Pitluck S."/>
            <person name="Peters L."/>
            <person name="Mikhailova N."/>
            <person name="Held B."/>
            <person name="Detter J.C."/>
            <person name="Han C."/>
            <person name="Tapia R."/>
            <person name="Land M."/>
            <person name="Hauser L."/>
            <person name="Kyrpides N."/>
            <person name="Ivanova N."/>
            <person name="Pagani I."/>
            <person name="Samuel K."/>
            <person name="Teske A."/>
            <person name="Mueller J."/>
            <person name="Woyke T."/>
        </authorList>
    </citation>
    <scope>NUCLEOTIDE SEQUENCE [LARGE SCALE GENOMIC DNA]</scope>
    <source>
        <strain evidence="3 4">B18LD</strain>
    </source>
</reference>
<dbReference type="AlphaFoldDB" id="I3CBL0"/>
<dbReference type="EMBL" id="JH600070">
    <property type="protein sequence ID" value="EIJ41003.1"/>
    <property type="molecule type" value="Genomic_DNA"/>
</dbReference>
<evidence type="ECO:0000313" key="4">
    <source>
        <dbReference type="Proteomes" id="UP000005744"/>
    </source>
</evidence>
<feature type="domain" description="Novel STAND NTPase 1" evidence="2">
    <location>
        <begin position="48"/>
        <end position="458"/>
    </location>
</feature>
<dbReference type="HOGENOM" id="CLU_361576_0_0_6"/>
<protein>
    <recommendedName>
        <fullName evidence="2">Novel STAND NTPase 1 domain-containing protein</fullName>
    </recommendedName>
</protein>
<dbReference type="RefSeq" id="WP_002682539.1">
    <property type="nucleotide sequence ID" value="NZ_JH600070.1"/>
</dbReference>
<feature type="region of interest" description="Disordered" evidence="1">
    <location>
        <begin position="716"/>
        <end position="773"/>
    </location>
</feature>